<dbReference type="EMBL" id="QRHG01000003">
    <property type="protein sequence ID" value="RHF62902.1"/>
    <property type="molecule type" value="Genomic_DNA"/>
</dbReference>
<dbReference type="Proteomes" id="UP000284902">
    <property type="component" value="Unassembled WGS sequence"/>
</dbReference>
<gene>
    <name evidence="1" type="ORF">DW672_01790</name>
</gene>
<proteinExistence type="predicted"/>
<evidence type="ECO:0000313" key="2">
    <source>
        <dbReference type="Proteomes" id="UP000284902"/>
    </source>
</evidence>
<organism evidence="1 2">
    <name type="scientific">[Ruminococcus] lactaris</name>
    <dbReference type="NCBI Taxonomy" id="46228"/>
    <lineage>
        <taxon>Bacteria</taxon>
        <taxon>Bacillati</taxon>
        <taxon>Bacillota</taxon>
        <taxon>Clostridia</taxon>
        <taxon>Lachnospirales</taxon>
        <taxon>Lachnospiraceae</taxon>
        <taxon>Mediterraneibacter</taxon>
    </lineage>
</organism>
<name>A0A414P9L4_9FIRM</name>
<reference evidence="1 2" key="1">
    <citation type="submission" date="2018-08" db="EMBL/GenBank/DDBJ databases">
        <title>A genome reference for cultivated species of the human gut microbiota.</title>
        <authorList>
            <person name="Zou Y."/>
            <person name="Xue W."/>
            <person name="Luo G."/>
        </authorList>
    </citation>
    <scope>NUCLEOTIDE SEQUENCE [LARGE SCALE GENOMIC DNA]</scope>
    <source>
        <strain evidence="1 2">AM25-1LB</strain>
    </source>
</reference>
<dbReference type="RefSeq" id="WP_118212401.1">
    <property type="nucleotide sequence ID" value="NZ_JAQEAN010000005.1"/>
</dbReference>
<protein>
    <submittedName>
        <fullName evidence="1">Uncharacterized protein</fullName>
    </submittedName>
</protein>
<dbReference type="AlphaFoldDB" id="A0A414P9L4"/>
<sequence length="79" mass="9436">MPGKEREHIYEELDNNLSMEEKEQCIVRRCIGNYRYTAINKGHNQYKIISKEPILETTGDTNIDSILDDVLDFDWRRFL</sequence>
<accession>A0A414P9L4</accession>
<comment type="caution">
    <text evidence="1">The sequence shown here is derived from an EMBL/GenBank/DDBJ whole genome shotgun (WGS) entry which is preliminary data.</text>
</comment>
<evidence type="ECO:0000313" key="1">
    <source>
        <dbReference type="EMBL" id="RHF62902.1"/>
    </source>
</evidence>